<proteinExistence type="predicted"/>
<evidence type="ECO:0000256" key="1">
    <source>
        <dbReference type="ARBA" id="ARBA00023015"/>
    </source>
</evidence>
<dbReference type="PROSITE" id="PS50985">
    <property type="entry name" value="GRAS"/>
    <property type="match status" value="1"/>
</dbReference>
<protein>
    <submittedName>
        <fullName evidence="3">Uncharacterized protein</fullName>
    </submittedName>
</protein>
<dbReference type="PANTHER" id="PTHR31636">
    <property type="entry name" value="OSJNBA0084A10.13 PROTEIN-RELATED"/>
    <property type="match status" value="1"/>
</dbReference>
<dbReference type="Proteomes" id="UP000266313">
    <property type="component" value="Chromosome"/>
</dbReference>
<dbReference type="OrthoDB" id="2591721at2"/>
<evidence type="ECO:0000313" key="3">
    <source>
        <dbReference type="EMBL" id="BBA36839.1"/>
    </source>
</evidence>
<keyword evidence="1" id="KW-0805">Transcription regulation</keyword>
<dbReference type="KEGG" id="mmai:sS8_4916"/>
<evidence type="ECO:0000256" key="2">
    <source>
        <dbReference type="ARBA" id="ARBA00023163"/>
    </source>
</evidence>
<gene>
    <name evidence="3" type="ORF">sS8_4916</name>
</gene>
<reference evidence="3 4" key="1">
    <citation type="submission" date="2016-12" db="EMBL/GenBank/DDBJ databases">
        <title>Genome sequencing of Methylocaldum marinum.</title>
        <authorList>
            <person name="Takeuchi M."/>
            <person name="Kamagata Y."/>
            <person name="Hiraoka S."/>
            <person name="Oshima K."/>
            <person name="Hattori M."/>
            <person name="Iwasaki W."/>
        </authorList>
    </citation>
    <scope>NUCLEOTIDE SEQUENCE [LARGE SCALE GENOMIC DNA]</scope>
    <source>
        <strain evidence="3 4">S8</strain>
    </source>
</reference>
<keyword evidence="4" id="KW-1185">Reference proteome</keyword>
<evidence type="ECO:0000313" key="4">
    <source>
        <dbReference type="Proteomes" id="UP000266313"/>
    </source>
</evidence>
<keyword evidence="2" id="KW-0804">Transcription</keyword>
<dbReference type="AlphaFoldDB" id="A0A250L2P4"/>
<organism evidence="3 4">
    <name type="scientific">Methylocaldum marinum</name>
    <dbReference type="NCBI Taxonomy" id="1432792"/>
    <lineage>
        <taxon>Bacteria</taxon>
        <taxon>Pseudomonadati</taxon>
        <taxon>Pseudomonadota</taxon>
        <taxon>Gammaproteobacteria</taxon>
        <taxon>Methylococcales</taxon>
        <taxon>Methylococcaceae</taxon>
        <taxon>Methylocaldum</taxon>
    </lineage>
</organism>
<dbReference type="InterPro" id="IPR005202">
    <property type="entry name" value="TF_GRAS"/>
</dbReference>
<accession>A0A250L2P4</accession>
<sequence>MHNPHNFSMSGDLKDLLGKLACHPAPHHLTRLRQLIEYNTERAENEPQAFLDMQFLNAIYDRFMPRDEKREHLYLKRFEIPQIVLFDLLINQFPLVSMSHGIVNDAIKHVIAEAPHAVLIDIGIGRGIQAAKLIQSISDATRLKTLTVIGVEPFQEALTHAGEMVAKAAEQAPFKVIFIPVNCLVEKLMPEQLLSALPDEFDKLVVNASLIAHHIPSTAERIAFFDMVRQMQPDALLLTEPDSNHMESDWRQRVENAYTHYGNIFSIIDQLAIGDFRRNGLKAFFAREIQDVVSHSDDQRFERHERTSRWLEYLAKTGFRIGRQFSIGETWKAKEISCRQESPGLLAMRHKGINMISIVHAFV</sequence>
<dbReference type="InterPro" id="IPR029063">
    <property type="entry name" value="SAM-dependent_MTases_sf"/>
</dbReference>
<dbReference type="SUPFAM" id="SSF53335">
    <property type="entry name" value="S-adenosyl-L-methionine-dependent methyltransferases"/>
    <property type="match status" value="1"/>
</dbReference>
<name>A0A250L2P4_9GAMM</name>
<dbReference type="Gene3D" id="3.40.50.150">
    <property type="entry name" value="Vaccinia Virus protein VP39"/>
    <property type="match status" value="1"/>
</dbReference>
<dbReference type="EMBL" id="AP017928">
    <property type="protein sequence ID" value="BBA36839.1"/>
    <property type="molecule type" value="Genomic_DNA"/>
</dbReference>
<dbReference type="Pfam" id="PF03514">
    <property type="entry name" value="GRAS"/>
    <property type="match status" value="1"/>
</dbReference>